<feature type="domain" description="Retroviral polymerase SH3-like" evidence="3">
    <location>
        <begin position="270"/>
        <end position="308"/>
    </location>
</feature>
<sequence>MKVSQNPKNIRTNWNEIKTQKLGVVQFTKKACFVCGSFSHLIKDSDFHDKRMVLKPVLKNVEKGTGQRKVRPVWNNAMRTNHQNFSIYRRNFAPTAVLTKYGIITISTARQRSSRAAVPVSAARPINIVASKPLVNVAKPRQNSLQTTHSLSRGPFYQQTTLKNRNLNNNVNAAKANSVNTAKGNKVTSAVGNQRINVVKSSACWVWRPKIKVQDYVSKNNGSYICKRFDYVDPDYRLKSMMEGMLPLGKELKVVRLLAKAPSELGIHLSKTDEGIFVGYSTTSKAFIVYNIRTRKVKENLHINILENIPMIAGGGPEWLFDLDALLKSINYAPVSAGTNSNDFAASDSHNKDKHGPSQASKNDNHERPNAESSTKTVNNARPVNTATPIYGDFPDDPLMPDLEDDWIFGDAYDDRDEGAEADYNNLETIIPISPIPSTRIHKDHPKKHIIGERRTNHKDFQNCLFACFLSRMEPKKVTQALDDESWVEAMQEELLQFKILNVWTLVDLPPRKRAIGTKWGHRQEEGIYYDEVFAPIARIEAIKLFLAYASFMDFTVYQIDVKSAFLYGTIEEGVYVSQPPGFVDPEFPDRVYKVEKALYGLHQAHRAWYETLSTYLLDNGFRRGIIDKTLFIKNIKDDILLVQVYADDIIFGSTKRSLSTEFEQLMHKRFQMSSIGELTFFLGLQVDQRKDGVFLSQNKYVSDILKKFGFSSVKSATTPMETHKPLSKDAAGTYVDVNLYRSMIGSLTYLTSFRPYIMFALCACSRFQVQPKVSHMH</sequence>
<dbReference type="Pfam" id="PF25597">
    <property type="entry name" value="SH3_retrovirus"/>
    <property type="match status" value="1"/>
</dbReference>
<reference evidence="4" key="1">
    <citation type="journal article" date="2019" name="Sci. Rep.">
        <title>Draft genome of Tanacetum cinerariifolium, the natural source of mosquito coil.</title>
        <authorList>
            <person name="Yamashiro T."/>
            <person name="Shiraishi A."/>
            <person name="Satake H."/>
            <person name="Nakayama K."/>
        </authorList>
    </citation>
    <scope>NUCLEOTIDE SEQUENCE</scope>
</reference>
<dbReference type="PANTHER" id="PTHR11439:SF483">
    <property type="entry name" value="PEPTIDE SYNTHASE GLIP-LIKE, PUTATIVE (AFU_ORTHOLOGUE AFUA_3G12920)-RELATED"/>
    <property type="match status" value="1"/>
</dbReference>
<dbReference type="InterPro" id="IPR013103">
    <property type="entry name" value="RVT_2"/>
</dbReference>
<evidence type="ECO:0000259" key="3">
    <source>
        <dbReference type="Pfam" id="PF25597"/>
    </source>
</evidence>
<organism evidence="4">
    <name type="scientific">Tanacetum cinerariifolium</name>
    <name type="common">Dalmatian daisy</name>
    <name type="synonym">Chrysanthemum cinerariifolium</name>
    <dbReference type="NCBI Taxonomy" id="118510"/>
    <lineage>
        <taxon>Eukaryota</taxon>
        <taxon>Viridiplantae</taxon>
        <taxon>Streptophyta</taxon>
        <taxon>Embryophyta</taxon>
        <taxon>Tracheophyta</taxon>
        <taxon>Spermatophyta</taxon>
        <taxon>Magnoliopsida</taxon>
        <taxon>eudicotyledons</taxon>
        <taxon>Gunneridae</taxon>
        <taxon>Pentapetalae</taxon>
        <taxon>asterids</taxon>
        <taxon>campanulids</taxon>
        <taxon>Asterales</taxon>
        <taxon>Asteraceae</taxon>
        <taxon>Asteroideae</taxon>
        <taxon>Anthemideae</taxon>
        <taxon>Anthemidinae</taxon>
        <taxon>Tanacetum</taxon>
    </lineage>
</organism>
<evidence type="ECO:0000313" key="4">
    <source>
        <dbReference type="EMBL" id="GEU56582.1"/>
    </source>
</evidence>
<evidence type="ECO:0000256" key="1">
    <source>
        <dbReference type="SAM" id="MobiDB-lite"/>
    </source>
</evidence>
<dbReference type="SUPFAM" id="SSF56672">
    <property type="entry name" value="DNA/RNA polymerases"/>
    <property type="match status" value="1"/>
</dbReference>
<dbReference type="InterPro" id="IPR043502">
    <property type="entry name" value="DNA/RNA_pol_sf"/>
</dbReference>
<dbReference type="InterPro" id="IPR057670">
    <property type="entry name" value="SH3_retrovirus"/>
</dbReference>
<accession>A0A6L2L7H1</accession>
<dbReference type="Pfam" id="PF07727">
    <property type="entry name" value="RVT_2"/>
    <property type="match status" value="1"/>
</dbReference>
<dbReference type="EMBL" id="BKCJ010003685">
    <property type="protein sequence ID" value="GEU56582.1"/>
    <property type="molecule type" value="Genomic_DNA"/>
</dbReference>
<dbReference type="AlphaFoldDB" id="A0A6L2L7H1"/>
<name>A0A6L2L7H1_TANCI</name>
<evidence type="ECO:0000259" key="2">
    <source>
        <dbReference type="Pfam" id="PF07727"/>
    </source>
</evidence>
<feature type="region of interest" description="Disordered" evidence="1">
    <location>
        <begin position="343"/>
        <end position="397"/>
    </location>
</feature>
<gene>
    <name evidence="4" type="ORF">Tci_028560</name>
</gene>
<dbReference type="PANTHER" id="PTHR11439">
    <property type="entry name" value="GAG-POL-RELATED RETROTRANSPOSON"/>
    <property type="match status" value="1"/>
</dbReference>
<feature type="domain" description="Reverse transcriptase Ty1/copia-type" evidence="2">
    <location>
        <begin position="521"/>
        <end position="722"/>
    </location>
</feature>
<protein>
    <submittedName>
        <fullName evidence="4">Uncharacterized protein</fullName>
    </submittedName>
</protein>
<feature type="compositionally biased region" description="Polar residues" evidence="1">
    <location>
        <begin position="371"/>
        <end position="388"/>
    </location>
</feature>
<comment type="caution">
    <text evidence="4">The sequence shown here is derived from an EMBL/GenBank/DDBJ whole genome shotgun (WGS) entry which is preliminary data.</text>
</comment>
<proteinExistence type="predicted"/>